<dbReference type="PANTHER" id="PTHR43649:SF12">
    <property type="entry name" value="DIACETYLCHITOBIOSE BINDING PROTEIN DASA"/>
    <property type="match status" value="1"/>
</dbReference>
<gene>
    <name evidence="2" type="ORF">FYJ62_00750</name>
</gene>
<keyword evidence="3" id="KW-1185">Reference proteome</keyword>
<dbReference type="AlphaFoldDB" id="A0A6A8MAL3"/>
<dbReference type="SUPFAM" id="SSF53850">
    <property type="entry name" value="Periplasmic binding protein-like II"/>
    <property type="match status" value="1"/>
</dbReference>
<dbReference type="OrthoDB" id="383937at2"/>
<comment type="caution">
    <text evidence="2">The sequence shown here is derived from an EMBL/GenBank/DDBJ whole genome shotgun (WGS) entry which is preliminary data.</text>
</comment>
<dbReference type="Gene3D" id="3.40.190.10">
    <property type="entry name" value="Periplasmic binding protein-like II"/>
    <property type="match status" value="1"/>
</dbReference>
<keyword evidence="1" id="KW-0472">Membrane</keyword>
<dbReference type="Pfam" id="PF13416">
    <property type="entry name" value="SBP_bac_8"/>
    <property type="match status" value="1"/>
</dbReference>
<evidence type="ECO:0000256" key="1">
    <source>
        <dbReference type="SAM" id="Phobius"/>
    </source>
</evidence>
<keyword evidence="1" id="KW-0812">Transmembrane</keyword>
<dbReference type="InterPro" id="IPR050490">
    <property type="entry name" value="Bact_solute-bd_prot1"/>
</dbReference>
<organism evidence="2 3">
    <name type="scientific">Lactobacillus porci</name>
    <dbReference type="NCBI Taxonomy" id="2012477"/>
    <lineage>
        <taxon>Bacteria</taxon>
        <taxon>Bacillati</taxon>
        <taxon>Bacillota</taxon>
        <taxon>Bacilli</taxon>
        <taxon>Lactobacillales</taxon>
        <taxon>Lactobacillaceae</taxon>
        <taxon>Lactobacillus</taxon>
    </lineage>
</organism>
<dbReference type="Proteomes" id="UP000438120">
    <property type="component" value="Unassembled WGS sequence"/>
</dbReference>
<dbReference type="EMBL" id="VUMX01000001">
    <property type="protein sequence ID" value="MST86216.1"/>
    <property type="molecule type" value="Genomic_DNA"/>
</dbReference>
<reference evidence="2 3" key="1">
    <citation type="submission" date="2019-08" db="EMBL/GenBank/DDBJ databases">
        <title>In-depth cultivation of the pig gut microbiome towards novel bacterial diversity and tailored functional studies.</title>
        <authorList>
            <person name="Wylensek D."/>
            <person name="Hitch T.C.A."/>
            <person name="Clavel T."/>
        </authorList>
    </citation>
    <scope>NUCLEOTIDE SEQUENCE [LARGE SCALE GENOMIC DNA]</scope>
    <source>
        <strain evidence="2 3">Bifido-178-WT-2B</strain>
    </source>
</reference>
<evidence type="ECO:0000313" key="2">
    <source>
        <dbReference type="EMBL" id="MST86216.1"/>
    </source>
</evidence>
<dbReference type="PANTHER" id="PTHR43649">
    <property type="entry name" value="ARABINOSE-BINDING PROTEIN-RELATED"/>
    <property type="match status" value="1"/>
</dbReference>
<dbReference type="InterPro" id="IPR006059">
    <property type="entry name" value="SBP"/>
</dbReference>
<name>A0A6A8MAL3_9LACO</name>
<accession>A0A6A8MAL3</accession>
<protein>
    <submittedName>
        <fullName evidence="2">Extracellular solute-binding protein</fullName>
    </submittedName>
</protein>
<proteinExistence type="predicted"/>
<dbReference type="RefSeq" id="WP_154546872.1">
    <property type="nucleotide sequence ID" value="NZ_VUMX01000001.1"/>
</dbReference>
<feature type="transmembrane region" description="Helical" evidence="1">
    <location>
        <begin position="7"/>
        <end position="28"/>
    </location>
</feature>
<sequence length="429" mass="48376">MTTRNKYYLIFFIAIIAASLATGVFSHYHQQKQVLTLGVYTGSSWDVPNGKPYQMIDYAIKEFEKKHPNVEVKYETGVTKNDYLNWLSGKIVSGKMPDLVLVPDSAFSTLASEGAFMDLNPFLIRDDIQLSDYYPSLVKATQYYGKQVALPYEANPELLLYNKSLLAKKGLPTSWKQLTPDEFGYLCSKISSSKEHTFGTTADYDWYQAALSYGAQILSDGGNEVNLNTPKFLKALKLMQQIDNASQNTNVTNDMFDRGKVAFEPMTLAQYRTYTSYPYHVTRSFNFKVNCRQMPAEKGVNSTIIENTSWAISSASHHSVLAWEFLKLVCCNPKMQQRVMTYSSASAVLKQVVRSAATNKILHQYSSDQQTLTNKKLDQILASGHTHPRIRNYSQLYSGLDYMLTEALAHGDSDAELDEIQSAVNNLLK</sequence>
<keyword evidence="1" id="KW-1133">Transmembrane helix</keyword>
<evidence type="ECO:0000313" key="3">
    <source>
        <dbReference type="Proteomes" id="UP000438120"/>
    </source>
</evidence>